<dbReference type="InterPro" id="IPR029062">
    <property type="entry name" value="Class_I_gatase-like"/>
</dbReference>
<reference evidence="9" key="1">
    <citation type="journal article" date="2019" name="Int. J. Syst. Evol. Microbiol.">
        <title>The Global Catalogue of Microorganisms (GCM) 10K type strain sequencing project: providing services to taxonomists for standard genome sequencing and annotation.</title>
        <authorList>
            <consortium name="The Broad Institute Genomics Platform"/>
            <consortium name="The Broad Institute Genome Sequencing Center for Infectious Disease"/>
            <person name="Wu L."/>
            <person name="Ma J."/>
        </authorList>
    </citation>
    <scope>NUCLEOTIDE SEQUENCE [LARGE SCALE GENOMIC DNA]</scope>
    <source>
        <strain evidence="9">KCTC 22245</strain>
    </source>
</reference>
<protein>
    <submittedName>
        <fullName evidence="8">LD-carboxypeptidase</fullName>
    </submittedName>
</protein>
<dbReference type="InterPro" id="IPR027461">
    <property type="entry name" value="Carboxypeptidase_A_C_sf"/>
</dbReference>
<evidence type="ECO:0000259" key="6">
    <source>
        <dbReference type="Pfam" id="PF02016"/>
    </source>
</evidence>
<keyword evidence="3" id="KW-0645">Protease</keyword>
<dbReference type="Pfam" id="PF17676">
    <property type="entry name" value="Peptidase_S66C"/>
    <property type="match status" value="1"/>
</dbReference>
<comment type="caution">
    <text evidence="8">The sequence shown here is derived from an EMBL/GenBank/DDBJ whole genome shotgun (WGS) entry which is preliminary data.</text>
</comment>
<evidence type="ECO:0000256" key="4">
    <source>
        <dbReference type="ARBA" id="ARBA00022801"/>
    </source>
</evidence>
<dbReference type="Gene3D" id="3.50.30.60">
    <property type="entry name" value="LD-carboxypeptidase A C-terminal domain-like"/>
    <property type="match status" value="1"/>
</dbReference>
<comment type="similarity">
    <text evidence="1">Belongs to the peptidase S66 family.</text>
</comment>
<dbReference type="PANTHER" id="PTHR30237">
    <property type="entry name" value="MURAMOYLTETRAPEPTIDE CARBOXYPEPTIDASE"/>
    <property type="match status" value="1"/>
</dbReference>
<dbReference type="PANTHER" id="PTHR30237:SF2">
    <property type="entry name" value="MUREIN TETRAPEPTIDE CARBOXYPEPTIDASE"/>
    <property type="match status" value="1"/>
</dbReference>
<dbReference type="Proteomes" id="UP001595607">
    <property type="component" value="Unassembled WGS sequence"/>
</dbReference>
<dbReference type="SUPFAM" id="SSF141986">
    <property type="entry name" value="LD-carboxypeptidase A C-terminal domain-like"/>
    <property type="match status" value="1"/>
</dbReference>
<accession>A0ABV7MBL7</accession>
<evidence type="ECO:0000313" key="8">
    <source>
        <dbReference type="EMBL" id="MFC3302177.1"/>
    </source>
</evidence>
<evidence type="ECO:0000256" key="3">
    <source>
        <dbReference type="ARBA" id="ARBA00022670"/>
    </source>
</evidence>
<evidence type="ECO:0000256" key="5">
    <source>
        <dbReference type="ARBA" id="ARBA00022825"/>
    </source>
</evidence>
<gene>
    <name evidence="8" type="ORF">ACFONP_05465</name>
</gene>
<dbReference type="Gene3D" id="3.40.50.10740">
    <property type="entry name" value="Class I glutamine amidotransferase-like"/>
    <property type="match status" value="1"/>
</dbReference>
<feature type="domain" description="LD-carboxypeptidase C-terminal" evidence="7">
    <location>
        <begin position="160"/>
        <end position="269"/>
    </location>
</feature>
<keyword evidence="9" id="KW-1185">Reference proteome</keyword>
<dbReference type="InterPro" id="IPR003507">
    <property type="entry name" value="S66_fam"/>
</dbReference>
<dbReference type="RefSeq" id="WP_189574560.1">
    <property type="nucleotide sequence ID" value="NZ_BMXU01000001.1"/>
</dbReference>
<evidence type="ECO:0000313" key="9">
    <source>
        <dbReference type="Proteomes" id="UP001595607"/>
    </source>
</evidence>
<name>A0ABV7MBL7_9PROT</name>
<organism evidence="8 9">
    <name type="scientific">Parvularcula lutaonensis</name>
    <dbReference type="NCBI Taxonomy" id="491923"/>
    <lineage>
        <taxon>Bacteria</taxon>
        <taxon>Pseudomonadati</taxon>
        <taxon>Pseudomonadota</taxon>
        <taxon>Alphaproteobacteria</taxon>
        <taxon>Parvularculales</taxon>
        <taxon>Parvularculaceae</taxon>
        <taxon>Parvularcula</taxon>
    </lineage>
</organism>
<dbReference type="CDD" id="cd07025">
    <property type="entry name" value="Peptidase_S66"/>
    <property type="match status" value="1"/>
</dbReference>
<dbReference type="Pfam" id="PF02016">
    <property type="entry name" value="Peptidase_S66"/>
    <property type="match status" value="1"/>
</dbReference>
<evidence type="ECO:0000259" key="7">
    <source>
        <dbReference type="Pfam" id="PF17676"/>
    </source>
</evidence>
<proteinExistence type="inferred from homology"/>
<dbReference type="InterPro" id="IPR040449">
    <property type="entry name" value="Peptidase_S66_N"/>
</dbReference>
<dbReference type="InterPro" id="IPR027478">
    <property type="entry name" value="LdcA_N"/>
</dbReference>
<keyword evidence="5" id="KW-0720">Serine protease</keyword>
<feature type="domain" description="LD-carboxypeptidase N-terminal" evidence="6">
    <location>
        <begin position="4"/>
        <end position="124"/>
    </location>
</feature>
<evidence type="ECO:0000256" key="1">
    <source>
        <dbReference type="ARBA" id="ARBA00010233"/>
    </source>
</evidence>
<keyword evidence="2" id="KW-0121">Carboxypeptidase</keyword>
<dbReference type="InterPro" id="IPR040921">
    <property type="entry name" value="Peptidase_S66C"/>
</dbReference>
<evidence type="ECO:0000256" key="2">
    <source>
        <dbReference type="ARBA" id="ARBA00022645"/>
    </source>
</evidence>
<sequence length="270" mass="28874">MKRVAVVAPSRSLDRKAAEAVKRLVETAYPDRLELAIHPQCFAASGHFAGDDQTRAGAFIDVANDPAVDAVWFARGGYGACRILDQVVPSLGDAAKAKTWLGYSDGGYLLAALDRAGIGRSVHGPVVADIIRADGEAAARRALDFLAGEQGGKEPSVGEGSAVALTLSILASLVAGPHVPDLKGRVLMIEEVGEHLYAIDRMLYTVFSSGKIDGCAGLRLGRFNDVPENDIDFGEEPEAMVRRWCEEYEVPYLGRVDIGHDAGNKIVPFR</sequence>
<dbReference type="SUPFAM" id="SSF52317">
    <property type="entry name" value="Class I glutamine amidotransferase-like"/>
    <property type="match status" value="1"/>
</dbReference>
<dbReference type="EMBL" id="JBHRVA010000002">
    <property type="protein sequence ID" value="MFC3302177.1"/>
    <property type="molecule type" value="Genomic_DNA"/>
</dbReference>
<keyword evidence="4" id="KW-0378">Hydrolase</keyword>